<dbReference type="GeneID" id="56028036"/>
<proteinExistence type="predicted"/>
<gene>
    <name evidence="2" type="ORF">HUG10_04345</name>
</gene>
<evidence type="ECO:0000313" key="2">
    <source>
        <dbReference type="EMBL" id="QLG26816.1"/>
    </source>
</evidence>
<organism evidence="2 3">
    <name type="scientific">Halorarum halophilum</name>
    <dbReference type="NCBI Taxonomy" id="2743090"/>
    <lineage>
        <taxon>Archaea</taxon>
        <taxon>Methanobacteriati</taxon>
        <taxon>Methanobacteriota</taxon>
        <taxon>Stenosarchaea group</taxon>
        <taxon>Halobacteria</taxon>
        <taxon>Halobacteriales</taxon>
        <taxon>Haloferacaceae</taxon>
        <taxon>Halorarum</taxon>
    </lineage>
</organism>
<dbReference type="Gene3D" id="3.40.50.620">
    <property type="entry name" value="HUPs"/>
    <property type="match status" value="1"/>
</dbReference>
<sequence>MTFLVPFDGSELAEAALVRATRFGAVLEERVPAVSVVPRGNADYARERGWIGPDEPFDVTAVVSGLHERVTELCPSADFRHEVVDRYAPAGTISRRIRRVAVDEGASMVFVGSENAGRLVTSLGSVGGTLASAGDYDVVIVRNPTPARIARLHEETDRRNSRSDFFLPE</sequence>
<dbReference type="EMBL" id="CP058529">
    <property type="protein sequence ID" value="QLG26816.1"/>
    <property type="molecule type" value="Genomic_DNA"/>
</dbReference>
<feature type="domain" description="UspA" evidence="1">
    <location>
        <begin position="2"/>
        <end position="142"/>
    </location>
</feature>
<name>A0A7D5KEH1_9EURY</name>
<dbReference type="CDD" id="cd00293">
    <property type="entry name" value="USP-like"/>
    <property type="match status" value="1"/>
</dbReference>
<accession>A0A7D5KEH1</accession>
<protein>
    <submittedName>
        <fullName evidence="2">Universal stress protein</fullName>
    </submittedName>
</protein>
<dbReference type="RefSeq" id="WP_179168391.1">
    <property type="nucleotide sequence ID" value="NZ_CP058529.1"/>
</dbReference>
<dbReference type="InterPro" id="IPR006016">
    <property type="entry name" value="UspA"/>
</dbReference>
<dbReference type="Proteomes" id="UP000509750">
    <property type="component" value="Chromosome"/>
</dbReference>
<dbReference type="SUPFAM" id="SSF52402">
    <property type="entry name" value="Adenine nucleotide alpha hydrolases-like"/>
    <property type="match status" value="1"/>
</dbReference>
<keyword evidence="3" id="KW-1185">Reference proteome</keyword>
<evidence type="ECO:0000259" key="1">
    <source>
        <dbReference type="Pfam" id="PF00582"/>
    </source>
</evidence>
<dbReference type="AlphaFoldDB" id="A0A7D5KEH1"/>
<evidence type="ECO:0000313" key="3">
    <source>
        <dbReference type="Proteomes" id="UP000509750"/>
    </source>
</evidence>
<reference evidence="2 3" key="1">
    <citation type="submission" date="2020-07" db="EMBL/GenBank/DDBJ databases">
        <title>Gai3-2, isolated from salt lake.</title>
        <authorList>
            <person name="Cui H."/>
            <person name="Shi X."/>
        </authorList>
    </citation>
    <scope>NUCLEOTIDE SEQUENCE [LARGE SCALE GENOMIC DNA]</scope>
    <source>
        <strain evidence="2 3">Gai3-2</strain>
    </source>
</reference>
<dbReference type="OrthoDB" id="193961at2157"/>
<dbReference type="InterPro" id="IPR014729">
    <property type="entry name" value="Rossmann-like_a/b/a_fold"/>
</dbReference>
<dbReference type="Pfam" id="PF00582">
    <property type="entry name" value="Usp"/>
    <property type="match status" value="1"/>
</dbReference>
<dbReference type="KEGG" id="halg:HUG10_04345"/>